<reference evidence="1 2" key="1">
    <citation type="journal article" date="2016" name="Nat. Commun.">
        <title>Thousands of microbial genomes shed light on interconnected biogeochemical processes in an aquifer system.</title>
        <authorList>
            <person name="Anantharaman K."/>
            <person name="Brown C.T."/>
            <person name="Hug L.A."/>
            <person name="Sharon I."/>
            <person name="Castelle C.J."/>
            <person name="Probst A.J."/>
            <person name="Thomas B.C."/>
            <person name="Singh A."/>
            <person name="Wilkins M.J."/>
            <person name="Karaoz U."/>
            <person name="Brodie E.L."/>
            <person name="Williams K.H."/>
            <person name="Hubbard S.S."/>
            <person name="Banfield J.F."/>
        </authorList>
    </citation>
    <scope>NUCLEOTIDE SEQUENCE [LARGE SCALE GENOMIC DNA]</scope>
</reference>
<accession>A0A1F2WJD6</accession>
<dbReference type="InterPro" id="IPR036520">
    <property type="entry name" value="UPF0759_sf"/>
</dbReference>
<evidence type="ECO:0000313" key="2">
    <source>
        <dbReference type="Proteomes" id="UP000177876"/>
    </source>
</evidence>
<dbReference type="Gene3D" id="3.20.20.410">
    <property type="entry name" value="Protein of unknown function UPF0759"/>
    <property type="match status" value="1"/>
</dbReference>
<dbReference type="Proteomes" id="UP000177876">
    <property type="component" value="Unassembled WGS sequence"/>
</dbReference>
<gene>
    <name evidence="1" type="ORF">A2Y75_07240</name>
</gene>
<dbReference type="STRING" id="1797197.A2Y75_07240"/>
<sequence>MAELRVGTSGWHYPHWKDIFYPTGLKQADWLSFFAGHFDTVEINNSFYRLPSREVFAGWAEGVPDGFLFAVKASRYITHNKKLTDPAEPLSRFMKSSSGLGKKLGPILFQLPPHWRSNPARLRDFIHTLPAGRRYAFEFRDPSWLNEEIYEILRTSKCALCVASSPDGPKARAVTADFSFMRFHGGKLAGKYSRGELKEWAAFARGVLHEGKDIYAYFNNDPHAYAIQNASDFRRLLEK</sequence>
<dbReference type="InterPro" id="IPR002763">
    <property type="entry name" value="DUF72"/>
</dbReference>
<dbReference type="PANTHER" id="PTHR30348:SF4">
    <property type="entry name" value="DUF72 DOMAIN-CONTAINING PROTEIN"/>
    <property type="match status" value="1"/>
</dbReference>
<evidence type="ECO:0008006" key="3">
    <source>
        <dbReference type="Google" id="ProtNLM"/>
    </source>
</evidence>
<dbReference type="PANTHER" id="PTHR30348">
    <property type="entry name" value="UNCHARACTERIZED PROTEIN YECE"/>
    <property type="match status" value="1"/>
</dbReference>
<dbReference type="Pfam" id="PF01904">
    <property type="entry name" value="DUF72"/>
    <property type="match status" value="1"/>
</dbReference>
<evidence type="ECO:0000313" key="1">
    <source>
        <dbReference type="EMBL" id="OFW56944.1"/>
    </source>
</evidence>
<dbReference type="EMBL" id="MELK01000040">
    <property type="protein sequence ID" value="OFW56944.1"/>
    <property type="molecule type" value="Genomic_DNA"/>
</dbReference>
<proteinExistence type="predicted"/>
<comment type="caution">
    <text evidence="1">The sequence shown here is derived from an EMBL/GenBank/DDBJ whole genome shotgun (WGS) entry which is preliminary data.</text>
</comment>
<organism evidence="1 2">
    <name type="scientific">Candidatus Solincola sediminis</name>
    <dbReference type="NCBI Taxonomy" id="1797199"/>
    <lineage>
        <taxon>Bacteria</taxon>
        <taxon>Bacillati</taxon>
        <taxon>Actinomycetota</taxon>
        <taxon>Candidatus Geothermincolia</taxon>
        <taxon>Candidatus Geothermincolales</taxon>
        <taxon>Candidatus Geothermincolaceae</taxon>
        <taxon>Candidatus Solincola</taxon>
    </lineage>
</organism>
<dbReference type="AlphaFoldDB" id="A0A1F2WJD6"/>
<dbReference type="SUPFAM" id="SSF117396">
    <property type="entry name" value="TM1631-like"/>
    <property type="match status" value="1"/>
</dbReference>
<name>A0A1F2WJD6_9ACTN</name>
<protein>
    <recommendedName>
        <fullName evidence="3">DUF72 domain-containing protein</fullName>
    </recommendedName>
</protein>